<reference evidence="2" key="1">
    <citation type="journal article" date="2014" name="Int. J. Syst. Evol. Microbiol.">
        <title>Complete genome sequence of Corynebacterium casei LMG S-19264T (=DSM 44701T), isolated from a smear-ripened cheese.</title>
        <authorList>
            <consortium name="US DOE Joint Genome Institute (JGI-PGF)"/>
            <person name="Walter F."/>
            <person name="Albersmeier A."/>
            <person name="Kalinowski J."/>
            <person name="Ruckert C."/>
        </authorList>
    </citation>
    <scope>NUCLEOTIDE SEQUENCE</scope>
    <source>
        <strain evidence="2">CGMCC 1.12997</strain>
    </source>
</reference>
<reference evidence="2" key="2">
    <citation type="submission" date="2020-09" db="EMBL/GenBank/DDBJ databases">
        <authorList>
            <person name="Sun Q."/>
            <person name="Zhou Y."/>
        </authorList>
    </citation>
    <scope>NUCLEOTIDE SEQUENCE</scope>
    <source>
        <strain evidence="2">CGMCC 1.12997</strain>
    </source>
</reference>
<dbReference type="EMBL" id="BMGT01000001">
    <property type="protein sequence ID" value="GGG63614.1"/>
    <property type="molecule type" value="Genomic_DNA"/>
</dbReference>
<dbReference type="Pfam" id="PF00156">
    <property type="entry name" value="Pribosyltran"/>
    <property type="match status" value="1"/>
</dbReference>
<evidence type="ECO:0000313" key="3">
    <source>
        <dbReference type="Proteomes" id="UP000647241"/>
    </source>
</evidence>
<accession>A0A917H039</accession>
<dbReference type="SUPFAM" id="SSF53271">
    <property type="entry name" value="PRTase-like"/>
    <property type="match status" value="1"/>
</dbReference>
<evidence type="ECO:0000313" key="2">
    <source>
        <dbReference type="EMBL" id="GGG63614.1"/>
    </source>
</evidence>
<feature type="domain" description="Phosphoribosyltransferase" evidence="1">
    <location>
        <begin position="40"/>
        <end position="102"/>
    </location>
</feature>
<dbReference type="InterPro" id="IPR000836">
    <property type="entry name" value="PRTase_dom"/>
</dbReference>
<protein>
    <recommendedName>
        <fullName evidence="1">Phosphoribosyltransferase domain-containing protein</fullName>
    </recommendedName>
</protein>
<sequence length="135" mass="14771">MLDERAIAAMRIPEGLLKATIDREQTELARRSHLYRGDQPALTLEGQTAILIDDGLATGYTMLAAVGAAHRLGASRIVVAIPVALQSTIDRLRREADAVVCVDVPRRLNAVGQFYEDFRQVNDQAVCAALTRQTN</sequence>
<name>A0A917H039_9BACT</name>
<dbReference type="Gene3D" id="3.40.50.2020">
    <property type="match status" value="1"/>
</dbReference>
<organism evidence="2 3">
    <name type="scientific">Edaphobacter dinghuensis</name>
    <dbReference type="NCBI Taxonomy" id="1560005"/>
    <lineage>
        <taxon>Bacteria</taxon>
        <taxon>Pseudomonadati</taxon>
        <taxon>Acidobacteriota</taxon>
        <taxon>Terriglobia</taxon>
        <taxon>Terriglobales</taxon>
        <taxon>Acidobacteriaceae</taxon>
        <taxon>Edaphobacter</taxon>
    </lineage>
</organism>
<dbReference type="CDD" id="cd06223">
    <property type="entry name" value="PRTases_typeI"/>
    <property type="match status" value="1"/>
</dbReference>
<keyword evidence="3" id="KW-1185">Reference proteome</keyword>
<dbReference type="Proteomes" id="UP000647241">
    <property type="component" value="Unassembled WGS sequence"/>
</dbReference>
<evidence type="ECO:0000259" key="1">
    <source>
        <dbReference type="Pfam" id="PF00156"/>
    </source>
</evidence>
<proteinExistence type="predicted"/>
<gene>
    <name evidence="2" type="ORF">GCM10011585_01450</name>
</gene>
<dbReference type="InterPro" id="IPR029057">
    <property type="entry name" value="PRTase-like"/>
</dbReference>
<comment type="caution">
    <text evidence="2">The sequence shown here is derived from an EMBL/GenBank/DDBJ whole genome shotgun (WGS) entry which is preliminary data.</text>
</comment>
<dbReference type="AlphaFoldDB" id="A0A917H039"/>